<evidence type="ECO:0000256" key="1">
    <source>
        <dbReference type="SAM" id="MobiDB-lite"/>
    </source>
</evidence>
<organism evidence="2">
    <name type="scientific">Vitis vinifera</name>
    <name type="common">Grape</name>
    <dbReference type="NCBI Taxonomy" id="29760"/>
    <lineage>
        <taxon>Eukaryota</taxon>
        <taxon>Viridiplantae</taxon>
        <taxon>Streptophyta</taxon>
        <taxon>Embryophyta</taxon>
        <taxon>Tracheophyta</taxon>
        <taxon>Spermatophyta</taxon>
        <taxon>Magnoliopsida</taxon>
        <taxon>eudicotyledons</taxon>
        <taxon>Gunneridae</taxon>
        <taxon>Pentapetalae</taxon>
        <taxon>rosids</taxon>
        <taxon>Vitales</taxon>
        <taxon>Vitaceae</taxon>
        <taxon>Viteae</taxon>
        <taxon>Vitis</taxon>
    </lineage>
</organism>
<accession>A5BNH4</accession>
<evidence type="ECO:0000313" key="2">
    <source>
        <dbReference type="EMBL" id="CAN74789.1"/>
    </source>
</evidence>
<sequence length="294" mass="32387">MIFKGFRVAQHIQNQCLKTPVIVGTPPLDNTCHTPRCDTWHALSSGSPSSGFHQEYTWRTSPIRTASRKACHGPRSATYRVKGQDEVTTSHFPRSFHMITYYDLCQPPVSLSRWATCRILSGHKESTSLFEAAEGVGQRRWQKKVVAEGVRQKKVAEKVAAAGIVGKANPEGLGVFLGERVTGKERGDSQREGMGEAMERVSHSRNSSPPPFHPGVSLPQSFCVAIPPCVSLPEFLSAAISSECLTPGIPLRRHFIRVSHSRNPPPPPFHPSVSHPEFLSADIPPFPSSLEHFL</sequence>
<feature type="compositionally biased region" description="Basic and acidic residues" evidence="1">
    <location>
        <begin position="181"/>
        <end position="202"/>
    </location>
</feature>
<proteinExistence type="predicted"/>
<dbReference type="AlphaFoldDB" id="A5BNH4"/>
<dbReference type="EMBL" id="AM465618">
    <property type="protein sequence ID" value="CAN74789.1"/>
    <property type="molecule type" value="Genomic_DNA"/>
</dbReference>
<feature type="region of interest" description="Disordered" evidence="1">
    <location>
        <begin position="181"/>
        <end position="212"/>
    </location>
</feature>
<name>A5BNH4_VITVI</name>
<protein>
    <submittedName>
        <fullName evidence="2">Uncharacterized protein</fullName>
    </submittedName>
</protein>
<gene>
    <name evidence="2" type="ORF">VITISV_035113</name>
</gene>
<reference evidence="2" key="1">
    <citation type="journal article" date="2007" name="PLoS ONE">
        <title>The first genome sequence of an elite grapevine cultivar (Pinot noir Vitis vinifera L.): coping with a highly heterozygous genome.</title>
        <authorList>
            <person name="Velasco R."/>
            <person name="Zharkikh A."/>
            <person name="Troggio M."/>
            <person name="Cartwright D.A."/>
            <person name="Cestaro A."/>
            <person name="Pruss D."/>
            <person name="Pindo M."/>
            <person name="FitzGerald L.M."/>
            <person name="Vezzulli S."/>
            <person name="Reid J."/>
            <person name="Malacarne G."/>
            <person name="Iliev D."/>
            <person name="Coppola G."/>
            <person name="Wardell B."/>
            <person name="Micheletti D."/>
            <person name="Macalma T."/>
            <person name="Facci M."/>
            <person name="Mitchell J.T."/>
            <person name="Perazzolli M."/>
            <person name="Eldredge G."/>
            <person name="Gatto P."/>
            <person name="Oyzerski R."/>
            <person name="Moretto M."/>
            <person name="Gutin N."/>
            <person name="Stefanini M."/>
            <person name="Chen Y."/>
            <person name="Segala C."/>
            <person name="Davenport C."/>
            <person name="Dematte L."/>
            <person name="Mraz A."/>
            <person name="Battilana J."/>
            <person name="Stormo K."/>
            <person name="Costa F."/>
            <person name="Tao Q."/>
            <person name="Si-Ammour A."/>
            <person name="Harkins T."/>
            <person name="Lackey A."/>
            <person name="Perbost C."/>
            <person name="Taillon B."/>
            <person name="Stella A."/>
            <person name="Solovyev V."/>
            <person name="Fawcett J.A."/>
            <person name="Sterck L."/>
            <person name="Vandepoele K."/>
            <person name="Grando S.M."/>
            <person name="Toppo S."/>
            <person name="Moser C."/>
            <person name="Lanchbury J."/>
            <person name="Bogden R."/>
            <person name="Skolnick M."/>
            <person name="Sgaramella V."/>
            <person name="Bhatnagar S.K."/>
            <person name="Fontana P."/>
            <person name="Gutin A."/>
            <person name="Van de Peer Y."/>
            <person name="Salamini F."/>
            <person name="Viola R."/>
        </authorList>
    </citation>
    <scope>NUCLEOTIDE SEQUENCE</scope>
</reference>